<proteinExistence type="predicted"/>
<keyword evidence="2" id="KW-1185">Reference proteome</keyword>
<dbReference type="RefSeq" id="WP_281837081.1">
    <property type="nucleotide sequence ID" value="NZ_BSDY01000018.1"/>
</dbReference>
<dbReference type="Proteomes" id="UP001144471">
    <property type="component" value="Unassembled WGS sequence"/>
</dbReference>
<dbReference type="InterPro" id="IPR046584">
    <property type="entry name" value="DUF6642"/>
</dbReference>
<comment type="caution">
    <text evidence="1">The sequence shown here is derived from an EMBL/GenBank/DDBJ whole genome shotgun (WGS) entry which is preliminary data.</text>
</comment>
<evidence type="ECO:0000313" key="1">
    <source>
        <dbReference type="EMBL" id="GLI57453.1"/>
    </source>
</evidence>
<dbReference type="EMBL" id="BSDY01000018">
    <property type="protein sequence ID" value="GLI57453.1"/>
    <property type="molecule type" value="Genomic_DNA"/>
</dbReference>
<gene>
    <name evidence="1" type="ORF">PM10SUCC1_29670</name>
</gene>
<reference evidence="1" key="1">
    <citation type="submission" date="2022-12" db="EMBL/GenBank/DDBJ databases">
        <title>Reference genome sequencing for broad-spectrum identification of bacterial and archaeal isolates by mass spectrometry.</title>
        <authorList>
            <person name="Sekiguchi Y."/>
            <person name="Tourlousse D.M."/>
        </authorList>
    </citation>
    <scope>NUCLEOTIDE SEQUENCE</scope>
    <source>
        <strain evidence="1">10succ1</strain>
    </source>
</reference>
<accession>A0A9W6LP87</accession>
<dbReference type="Pfam" id="PF20347">
    <property type="entry name" value="DUF6642"/>
    <property type="match status" value="1"/>
</dbReference>
<dbReference type="Gene3D" id="3.40.50.1460">
    <property type="match status" value="1"/>
</dbReference>
<name>A0A9W6LP87_9FUSO</name>
<sequence>MKKLFCIESDWEESVKKETSILPLLECIKSVYPDFEYIYRTANTKEELKYCLSKFKKLSQPKNDFNVIVFCGHGKTGKITLGSGKTEVELSLKELAEICEEIDEDLFKNNLVHFDSCSILKTTNKKLNEFTELTGAKAITGFSEDVDFITSYALEMILFEALLHENSIKKALNSVLKKHEDGLCEITHFTQFI</sequence>
<protein>
    <submittedName>
        <fullName evidence="1">Uncharacterized protein</fullName>
    </submittedName>
</protein>
<organism evidence="1 2">
    <name type="scientific">Propionigenium maris DSM 9537</name>
    <dbReference type="NCBI Taxonomy" id="1123000"/>
    <lineage>
        <taxon>Bacteria</taxon>
        <taxon>Fusobacteriati</taxon>
        <taxon>Fusobacteriota</taxon>
        <taxon>Fusobacteriia</taxon>
        <taxon>Fusobacteriales</taxon>
        <taxon>Fusobacteriaceae</taxon>
        <taxon>Propionigenium</taxon>
    </lineage>
</organism>
<evidence type="ECO:0000313" key="2">
    <source>
        <dbReference type="Proteomes" id="UP001144471"/>
    </source>
</evidence>
<dbReference type="AlphaFoldDB" id="A0A9W6LP87"/>